<keyword evidence="2" id="KW-0695">RNA-directed DNA polymerase</keyword>
<name>A0A4C2A4I4_EUMVA</name>
<protein>
    <submittedName>
        <fullName evidence="2">RNA-directed DNA polymerase from mobile element jockey</fullName>
    </submittedName>
</protein>
<proteinExistence type="predicted"/>
<sequence>MGRIIAIPKAGKDPRLASSQHPITLLSHITKLFERIMLRRLLRHLTPIQEQFGFRSGLYNAPAGASTTSHGRRAQPGAPHRWSPSRYREGVRPSVALRTAVQANRQSDPACVYTDDSAYLASTRRADLAAAKLQRVLDLLPDWLDRWRVAVNVTKTAALLTGQRRTMPPKLRLRGQEVEWQTRVRYLGVQTDRSMHMAAQEEHVTHQSRAAWSMLRPVLRSRLPLRTKVALYKGYIRSRLTYAAPAWYALCSASQRKKIQAQQNITLRTIVEAGRYVINDVFARDLCIETVEEFIQRLLAGCSTSLIR</sequence>
<evidence type="ECO:0000256" key="1">
    <source>
        <dbReference type="SAM" id="MobiDB-lite"/>
    </source>
</evidence>
<dbReference type="Proteomes" id="UP000299102">
    <property type="component" value="Unassembled WGS sequence"/>
</dbReference>
<keyword evidence="2" id="KW-0808">Transferase</keyword>
<keyword evidence="3" id="KW-1185">Reference proteome</keyword>
<dbReference type="PANTHER" id="PTHR36688">
    <property type="entry name" value="ENDO/EXONUCLEASE/PHOSPHATASE DOMAIN-CONTAINING PROTEIN"/>
    <property type="match status" value="1"/>
</dbReference>
<dbReference type="GO" id="GO:0003964">
    <property type="term" value="F:RNA-directed DNA polymerase activity"/>
    <property type="evidence" value="ECO:0007669"/>
    <property type="project" value="UniProtKB-KW"/>
</dbReference>
<dbReference type="InterPro" id="IPR052560">
    <property type="entry name" value="RdDP_mobile_element"/>
</dbReference>
<gene>
    <name evidence="2" type="primary">pol</name>
    <name evidence="2" type="ORF">EVAR_70835_1</name>
</gene>
<organism evidence="2 3">
    <name type="scientific">Eumeta variegata</name>
    <name type="common">Bagworm moth</name>
    <name type="synonym">Eumeta japonica</name>
    <dbReference type="NCBI Taxonomy" id="151549"/>
    <lineage>
        <taxon>Eukaryota</taxon>
        <taxon>Metazoa</taxon>
        <taxon>Ecdysozoa</taxon>
        <taxon>Arthropoda</taxon>
        <taxon>Hexapoda</taxon>
        <taxon>Insecta</taxon>
        <taxon>Pterygota</taxon>
        <taxon>Neoptera</taxon>
        <taxon>Endopterygota</taxon>
        <taxon>Lepidoptera</taxon>
        <taxon>Glossata</taxon>
        <taxon>Ditrysia</taxon>
        <taxon>Tineoidea</taxon>
        <taxon>Psychidae</taxon>
        <taxon>Oiketicinae</taxon>
        <taxon>Eumeta</taxon>
    </lineage>
</organism>
<dbReference type="PANTHER" id="PTHR36688:SF1">
    <property type="entry name" value="ENDONUCLEASE_EXONUCLEASE_PHOSPHATASE DOMAIN-CONTAINING PROTEIN"/>
    <property type="match status" value="1"/>
</dbReference>
<feature type="region of interest" description="Disordered" evidence="1">
    <location>
        <begin position="63"/>
        <end position="89"/>
    </location>
</feature>
<dbReference type="STRING" id="151549.A0A4C2A4I4"/>
<evidence type="ECO:0000313" key="3">
    <source>
        <dbReference type="Proteomes" id="UP000299102"/>
    </source>
</evidence>
<comment type="caution">
    <text evidence="2">The sequence shown here is derived from an EMBL/GenBank/DDBJ whole genome shotgun (WGS) entry which is preliminary data.</text>
</comment>
<keyword evidence="2" id="KW-0548">Nucleotidyltransferase</keyword>
<dbReference type="EMBL" id="BGZK01002692">
    <property type="protein sequence ID" value="GBP95861.1"/>
    <property type="molecule type" value="Genomic_DNA"/>
</dbReference>
<evidence type="ECO:0000313" key="2">
    <source>
        <dbReference type="EMBL" id="GBP95861.1"/>
    </source>
</evidence>
<reference evidence="2 3" key="1">
    <citation type="journal article" date="2019" name="Commun. Biol.">
        <title>The bagworm genome reveals a unique fibroin gene that provides high tensile strength.</title>
        <authorList>
            <person name="Kono N."/>
            <person name="Nakamura H."/>
            <person name="Ohtoshi R."/>
            <person name="Tomita M."/>
            <person name="Numata K."/>
            <person name="Arakawa K."/>
        </authorList>
    </citation>
    <scope>NUCLEOTIDE SEQUENCE [LARGE SCALE GENOMIC DNA]</scope>
</reference>
<dbReference type="AlphaFoldDB" id="A0A4C2A4I4"/>
<dbReference type="OrthoDB" id="412981at2759"/>
<accession>A0A4C2A4I4</accession>